<dbReference type="RefSeq" id="WP_387716890.1">
    <property type="nucleotide sequence ID" value="NZ_JBIAPI010000002.1"/>
</dbReference>
<organism evidence="2 3">
    <name type="scientific">Nocardia suismassiliense</name>
    <dbReference type="NCBI Taxonomy" id="2077092"/>
    <lineage>
        <taxon>Bacteria</taxon>
        <taxon>Bacillati</taxon>
        <taxon>Actinomycetota</taxon>
        <taxon>Actinomycetes</taxon>
        <taxon>Mycobacteriales</taxon>
        <taxon>Nocardiaceae</taxon>
        <taxon>Nocardia</taxon>
    </lineage>
</organism>
<proteinExistence type="predicted"/>
<comment type="caution">
    <text evidence="2">The sequence shown here is derived from an EMBL/GenBank/DDBJ whole genome shotgun (WGS) entry which is preliminary data.</text>
</comment>
<dbReference type="EMBL" id="JBIAPI010000002">
    <property type="protein sequence ID" value="MFF3223685.1"/>
    <property type="molecule type" value="Genomic_DNA"/>
</dbReference>
<evidence type="ECO:0000313" key="3">
    <source>
        <dbReference type="Proteomes" id="UP001601948"/>
    </source>
</evidence>
<accession>A0ABW6QST7</accession>
<reference evidence="2 3" key="1">
    <citation type="submission" date="2024-10" db="EMBL/GenBank/DDBJ databases">
        <title>The Natural Products Discovery Center: Release of the First 8490 Sequenced Strains for Exploring Actinobacteria Biosynthetic Diversity.</title>
        <authorList>
            <person name="Kalkreuter E."/>
            <person name="Kautsar S.A."/>
            <person name="Yang D."/>
            <person name="Bader C.D."/>
            <person name="Teijaro C.N."/>
            <person name="Fluegel L."/>
            <person name="Davis C.M."/>
            <person name="Simpson J.R."/>
            <person name="Lauterbach L."/>
            <person name="Steele A.D."/>
            <person name="Gui C."/>
            <person name="Meng S."/>
            <person name="Li G."/>
            <person name="Viehrig K."/>
            <person name="Ye F."/>
            <person name="Su P."/>
            <person name="Kiefer A.F."/>
            <person name="Nichols A."/>
            <person name="Cepeda A.J."/>
            <person name="Yan W."/>
            <person name="Fan B."/>
            <person name="Jiang Y."/>
            <person name="Adhikari A."/>
            <person name="Zheng C.-J."/>
            <person name="Schuster L."/>
            <person name="Cowan T.M."/>
            <person name="Smanski M.J."/>
            <person name="Chevrette M.G."/>
            <person name="De Carvalho L.P.S."/>
            <person name="Shen B."/>
        </authorList>
    </citation>
    <scope>NUCLEOTIDE SEQUENCE [LARGE SCALE GENOMIC DNA]</scope>
    <source>
        <strain evidence="2 3">NPDC003040</strain>
    </source>
</reference>
<evidence type="ECO:0000313" key="2">
    <source>
        <dbReference type="EMBL" id="MFF3223685.1"/>
    </source>
</evidence>
<sequence length="169" mass="17371">MPAVLLLSVTAFLAGGASITRPARTTVAPVYATFAPAHAFATTADSSRPTVVVPTAMVAPTQPPQQENKPARPHTPPPDAELLQPAQPHFDQPPPTSNGSGGYGTGGTDGDSPTPSDGTSTPGTPGSGNNSDEPREDSNPDRDPEEPGSNRMAAFFVLAISFRTANSIR</sequence>
<feature type="compositionally biased region" description="Gly residues" evidence="1">
    <location>
        <begin position="99"/>
        <end position="109"/>
    </location>
</feature>
<evidence type="ECO:0000256" key="1">
    <source>
        <dbReference type="SAM" id="MobiDB-lite"/>
    </source>
</evidence>
<protein>
    <submittedName>
        <fullName evidence="2">Uncharacterized protein</fullName>
    </submittedName>
</protein>
<gene>
    <name evidence="2" type="ORF">ACFYV7_12910</name>
</gene>
<feature type="region of interest" description="Disordered" evidence="1">
    <location>
        <begin position="60"/>
        <end position="152"/>
    </location>
</feature>
<name>A0ABW6QST7_9NOCA</name>
<keyword evidence="3" id="KW-1185">Reference proteome</keyword>
<feature type="compositionally biased region" description="Low complexity" evidence="1">
    <location>
        <begin position="110"/>
        <end position="131"/>
    </location>
</feature>
<feature type="compositionally biased region" description="Basic and acidic residues" evidence="1">
    <location>
        <begin position="132"/>
        <end position="142"/>
    </location>
</feature>
<dbReference type="Proteomes" id="UP001601948">
    <property type="component" value="Unassembled WGS sequence"/>
</dbReference>